<dbReference type="AlphaFoldDB" id="A0AAD1SLC1"/>
<dbReference type="EMBL" id="OW240918">
    <property type="protein sequence ID" value="CAH2305353.1"/>
    <property type="molecule type" value="Genomic_DNA"/>
</dbReference>
<evidence type="ECO:0000313" key="2">
    <source>
        <dbReference type="Proteomes" id="UP001295444"/>
    </source>
</evidence>
<evidence type="ECO:0000313" key="1">
    <source>
        <dbReference type="EMBL" id="CAH2305353.1"/>
    </source>
</evidence>
<sequence>MVGIVPKKDAPGVDFCGVDQYYYIVRSDLGCYMRASNFNKGEGLVVYSLHPSCRNGDHYLAYEDDLFYIIKGTNYRRVTNMNTDEGAVVYSLHPSCRGGDHYLSAFGHFYIIDQSRGVYRKTKNMNTYEDGVEYTLHPNCRNGLYYFGVKNYYYFVKPHDEWGVQYYRCTNFNKNENGESFSIHPTVTNFTPGGLALIQGPSFGVWECIKTITNDSQSPITWTNKINKKVGYTKEKMSSIEHTWNVSATVSAETGGLSASIVKSQFSLTTSYGGKSVNTDKENWDEVTETMETISLTLNPNEKIYVWQYKLGLGKEAVLFCRDMKFDDDPKPPTENPLPPAN</sequence>
<name>A0AAD1SLC1_PELCU</name>
<protein>
    <submittedName>
        <fullName evidence="1">Uncharacterized protein</fullName>
    </submittedName>
</protein>
<gene>
    <name evidence="1" type="ORF">PECUL_23A037396</name>
</gene>
<proteinExistence type="predicted"/>
<keyword evidence="2" id="KW-1185">Reference proteome</keyword>
<dbReference type="Proteomes" id="UP001295444">
    <property type="component" value="Chromosome 07"/>
</dbReference>
<accession>A0AAD1SLC1</accession>
<organism evidence="1 2">
    <name type="scientific">Pelobates cultripes</name>
    <name type="common">Western spadefoot toad</name>
    <dbReference type="NCBI Taxonomy" id="61616"/>
    <lineage>
        <taxon>Eukaryota</taxon>
        <taxon>Metazoa</taxon>
        <taxon>Chordata</taxon>
        <taxon>Craniata</taxon>
        <taxon>Vertebrata</taxon>
        <taxon>Euteleostomi</taxon>
        <taxon>Amphibia</taxon>
        <taxon>Batrachia</taxon>
        <taxon>Anura</taxon>
        <taxon>Pelobatoidea</taxon>
        <taxon>Pelobatidae</taxon>
        <taxon>Pelobates</taxon>
    </lineage>
</organism>
<reference evidence="1" key="1">
    <citation type="submission" date="2022-03" db="EMBL/GenBank/DDBJ databases">
        <authorList>
            <person name="Alioto T."/>
            <person name="Alioto T."/>
            <person name="Gomez Garrido J."/>
        </authorList>
    </citation>
    <scope>NUCLEOTIDE SEQUENCE</scope>
</reference>